<name>A0A0G1YFL0_9BACT</name>
<dbReference type="Pfam" id="PF03947">
    <property type="entry name" value="Ribosomal_L2_C"/>
    <property type="match status" value="1"/>
</dbReference>
<dbReference type="HAMAP" id="MF_01320_B">
    <property type="entry name" value="Ribosomal_uL2_B"/>
    <property type="match status" value="1"/>
</dbReference>
<dbReference type="InterPro" id="IPR005880">
    <property type="entry name" value="Ribosomal_uL2_bac/org-type"/>
</dbReference>
<dbReference type="InterPro" id="IPR002171">
    <property type="entry name" value="Ribosomal_uL2"/>
</dbReference>
<comment type="similarity">
    <text evidence="1 5">Belongs to the universal ribosomal protein uL2 family.</text>
</comment>
<keyword evidence="5" id="KW-0699">rRNA-binding</keyword>
<dbReference type="GO" id="GO:0002181">
    <property type="term" value="P:cytoplasmic translation"/>
    <property type="evidence" value="ECO:0007669"/>
    <property type="project" value="TreeGrafter"/>
</dbReference>
<dbReference type="InterPro" id="IPR008991">
    <property type="entry name" value="Translation_prot_SH3-like_sf"/>
</dbReference>
<dbReference type="STRING" id="1619044.UY92_C0009G0027"/>
<sequence>MTIKHYKPTTPGRRKASVQDFSDVTSGKPVRSLVKVLKQHAGRNNSGQITVRHRGGGVKRLYRLIDFKLTKYDVSGTIKTIEYDPNRGARIALVEYADAEKAYIVLPQGLNVGDKIISSSGPVEAAPGVRMPLKYIPVGLFVYNIELEPGRGGQLVRSAGVGAQIQTLEGGYAQLKLPSGEIRILPEACRATIGQVSNPDFKLVRLGKAGRKRHMGWRPVVRGKVMNPIDHPHGGGEGRNSIGLKDGPKTAWGKPALGVKTRRHKKSSDKLIIQRRKARKK</sequence>
<feature type="region of interest" description="Disordered" evidence="6">
    <location>
        <begin position="224"/>
        <end position="281"/>
    </location>
</feature>
<evidence type="ECO:0000313" key="9">
    <source>
        <dbReference type="EMBL" id="KKW42223.1"/>
    </source>
</evidence>
<gene>
    <name evidence="5" type="primary">rplB</name>
    <name evidence="9" type="ORF">UY92_C0009G0027</name>
</gene>
<dbReference type="InterPro" id="IPR014726">
    <property type="entry name" value="Ribosomal_uL2_dom3"/>
</dbReference>
<dbReference type="GO" id="GO:0015934">
    <property type="term" value="C:large ribosomal subunit"/>
    <property type="evidence" value="ECO:0007669"/>
    <property type="project" value="InterPro"/>
</dbReference>
<dbReference type="InterPro" id="IPR012340">
    <property type="entry name" value="NA-bd_OB-fold"/>
</dbReference>
<dbReference type="AlphaFoldDB" id="A0A0G1YFL0"/>
<accession>A0A0G1YFL0</accession>
<proteinExistence type="inferred from homology"/>
<feature type="compositionally biased region" description="Basic residues" evidence="6">
    <location>
        <begin position="1"/>
        <end position="16"/>
    </location>
</feature>
<dbReference type="PIRSF" id="PIRSF002158">
    <property type="entry name" value="Ribosomal_L2"/>
    <property type="match status" value="1"/>
</dbReference>
<dbReference type="InterPro" id="IPR022666">
    <property type="entry name" value="Ribosomal_uL2_RNA-bd_dom"/>
</dbReference>
<dbReference type="PATRIC" id="fig|1619044.3.peg.681"/>
<evidence type="ECO:0000256" key="2">
    <source>
        <dbReference type="ARBA" id="ARBA00022980"/>
    </source>
</evidence>
<evidence type="ECO:0000256" key="3">
    <source>
        <dbReference type="ARBA" id="ARBA00023274"/>
    </source>
</evidence>
<dbReference type="SUPFAM" id="SSF50104">
    <property type="entry name" value="Translation proteins SH3-like domain"/>
    <property type="match status" value="1"/>
</dbReference>
<comment type="function">
    <text evidence="5">One of the primary rRNA binding proteins. Required for association of the 30S and 50S subunits to form the 70S ribosome, for tRNA binding and peptide bond formation. It has been suggested to have peptidyltransferase activity; this is somewhat controversial. Makes several contacts with the 16S rRNA in the 70S ribosome.</text>
</comment>
<dbReference type="InterPro" id="IPR014722">
    <property type="entry name" value="Rib_uL2_dom2"/>
</dbReference>
<feature type="domain" description="Large ribosomal subunit protein uL2 RNA-binding" evidence="8">
    <location>
        <begin position="42"/>
        <end position="118"/>
    </location>
</feature>
<dbReference type="Gene3D" id="2.40.50.140">
    <property type="entry name" value="Nucleic acid-binding proteins"/>
    <property type="match status" value="1"/>
</dbReference>
<feature type="region of interest" description="Disordered" evidence="6">
    <location>
        <begin position="1"/>
        <end position="21"/>
    </location>
</feature>
<dbReference type="Gene3D" id="4.10.950.10">
    <property type="entry name" value="Ribosomal protein L2, domain 3"/>
    <property type="match status" value="1"/>
</dbReference>
<dbReference type="Proteomes" id="UP000033870">
    <property type="component" value="Unassembled WGS sequence"/>
</dbReference>
<evidence type="ECO:0000256" key="6">
    <source>
        <dbReference type="SAM" id="MobiDB-lite"/>
    </source>
</evidence>
<dbReference type="Gene3D" id="2.30.30.30">
    <property type="match status" value="1"/>
</dbReference>
<reference evidence="9 10" key="1">
    <citation type="journal article" date="2015" name="Nature">
        <title>rRNA introns, odd ribosomes, and small enigmatic genomes across a large radiation of phyla.</title>
        <authorList>
            <person name="Brown C.T."/>
            <person name="Hug L.A."/>
            <person name="Thomas B.C."/>
            <person name="Sharon I."/>
            <person name="Castelle C.J."/>
            <person name="Singh A."/>
            <person name="Wilkins M.J."/>
            <person name="Williams K.H."/>
            <person name="Banfield J.F."/>
        </authorList>
    </citation>
    <scope>NUCLEOTIDE SEQUENCE [LARGE SCALE GENOMIC DNA]</scope>
</reference>
<dbReference type="FunFam" id="4.10.950.10:FF:000001">
    <property type="entry name" value="50S ribosomal protein L2"/>
    <property type="match status" value="1"/>
</dbReference>
<dbReference type="NCBIfam" id="TIGR01171">
    <property type="entry name" value="rplB_bact"/>
    <property type="match status" value="1"/>
</dbReference>
<dbReference type="GO" id="GO:0019843">
    <property type="term" value="F:rRNA binding"/>
    <property type="evidence" value="ECO:0007669"/>
    <property type="project" value="UniProtKB-UniRule"/>
</dbReference>
<organism evidence="9 10">
    <name type="scientific">Candidatus Magasanikbacteria bacterium GW2011_GWA2_56_11</name>
    <dbReference type="NCBI Taxonomy" id="1619044"/>
    <lineage>
        <taxon>Bacteria</taxon>
        <taxon>Candidatus Magasanikiibacteriota</taxon>
    </lineage>
</organism>
<dbReference type="InterPro" id="IPR022669">
    <property type="entry name" value="Ribosomal_uL2_C"/>
</dbReference>
<dbReference type="FunFam" id="2.30.30.30:FF:000001">
    <property type="entry name" value="50S ribosomal protein L2"/>
    <property type="match status" value="1"/>
</dbReference>
<dbReference type="EMBL" id="LCRX01000009">
    <property type="protein sequence ID" value="KKW42223.1"/>
    <property type="molecule type" value="Genomic_DNA"/>
</dbReference>
<comment type="subunit">
    <text evidence="5">Part of the 50S ribosomal subunit. Forms a bridge to the 30S subunit in the 70S ribosome.</text>
</comment>
<evidence type="ECO:0000259" key="7">
    <source>
        <dbReference type="SMART" id="SM01382"/>
    </source>
</evidence>
<feature type="compositionally biased region" description="Basic residues" evidence="6">
    <location>
        <begin position="260"/>
        <end position="281"/>
    </location>
</feature>
<protein>
    <recommendedName>
        <fullName evidence="4 5">Large ribosomal subunit protein uL2</fullName>
    </recommendedName>
</protein>
<dbReference type="GO" id="GO:0016740">
    <property type="term" value="F:transferase activity"/>
    <property type="evidence" value="ECO:0007669"/>
    <property type="project" value="InterPro"/>
</dbReference>
<dbReference type="PANTHER" id="PTHR13691">
    <property type="entry name" value="RIBOSOMAL PROTEIN L2"/>
    <property type="match status" value="1"/>
</dbReference>
<dbReference type="SMART" id="SM01382">
    <property type="entry name" value="Ribosomal_L2_C"/>
    <property type="match status" value="1"/>
</dbReference>
<evidence type="ECO:0000313" key="10">
    <source>
        <dbReference type="Proteomes" id="UP000033870"/>
    </source>
</evidence>
<dbReference type="SMART" id="SM01383">
    <property type="entry name" value="Ribosomal_L2"/>
    <property type="match status" value="1"/>
</dbReference>
<dbReference type="FunFam" id="2.40.50.140:FF:000003">
    <property type="entry name" value="50S ribosomal protein L2"/>
    <property type="match status" value="1"/>
</dbReference>
<dbReference type="SUPFAM" id="SSF50249">
    <property type="entry name" value="Nucleic acid-binding proteins"/>
    <property type="match status" value="1"/>
</dbReference>
<evidence type="ECO:0000256" key="1">
    <source>
        <dbReference type="ARBA" id="ARBA00005636"/>
    </source>
</evidence>
<keyword evidence="5" id="KW-0694">RNA-binding</keyword>
<keyword evidence="3 5" id="KW-0687">Ribonucleoprotein</keyword>
<keyword evidence="2 5" id="KW-0689">Ribosomal protein</keyword>
<evidence type="ECO:0000256" key="4">
    <source>
        <dbReference type="ARBA" id="ARBA00035242"/>
    </source>
</evidence>
<evidence type="ECO:0000256" key="5">
    <source>
        <dbReference type="HAMAP-Rule" id="MF_01320"/>
    </source>
</evidence>
<feature type="domain" description="Large ribosomal subunit protein uL2 C-terminal" evidence="7">
    <location>
        <begin position="125"/>
        <end position="255"/>
    </location>
</feature>
<dbReference type="PANTHER" id="PTHR13691:SF5">
    <property type="entry name" value="LARGE RIBOSOMAL SUBUNIT PROTEIN UL2M"/>
    <property type="match status" value="1"/>
</dbReference>
<dbReference type="Pfam" id="PF00181">
    <property type="entry name" value="Ribosomal_L2_N"/>
    <property type="match status" value="1"/>
</dbReference>
<dbReference type="GO" id="GO:0003735">
    <property type="term" value="F:structural constituent of ribosome"/>
    <property type="evidence" value="ECO:0007669"/>
    <property type="project" value="InterPro"/>
</dbReference>
<comment type="caution">
    <text evidence="9">The sequence shown here is derived from an EMBL/GenBank/DDBJ whole genome shotgun (WGS) entry which is preliminary data.</text>
</comment>
<evidence type="ECO:0000259" key="8">
    <source>
        <dbReference type="SMART" id="SM01383"/>
    </source>
</evidence>